<sequence>MTKITLTIKVLPVYSLFHLHFSCAPPTPTAHHRYDVLTMVTHRQRQPHTTEMTFNHGYNACLSLIGL</sequence>
<comment type="caution">
    <text evidence="1">The sequence shown here is derived from an EMBL/GenBank/DDBJ whole genome shotgun (WGS) entry which is preliminary data.</text>
</comment>
<name>A0A0V1GMT9_TRIPS</name>
<accession>A0A0V1GMT9</accession>
<keyword evidence="2" id="KW-1185">Reference proteome</keyword>
<gene>
    <name evidence="1" type="ORF">T4B_3607</name>
</gene>
<evidence type="ECO:0000313" key="2">
    <source>
        <dbReference type="Proteomes" id="UP000054805"/>
    </source>
</evidence>
<reference evidence="1 2" key="1">
    <citation type="submission" date="2015-01" db="EMBL/GenBank/DDBJ databases">
        <title>Evolution of Trichinella species and genotypes.</title>
        <authorList>
            <person name="Korhonen P.K."/>
            <person name="Edoardo P."/>
            <person name="Giuseppe L.R."/>
            <person name="Gasser R.B."/>
        </authorList>
    </citation>
    <scope>NUCLEOTIDE SEQUENCE [LARGE SCALE GENOMIC DNA]</scope>
    <source>
        <strain evidence="1">ISS588</strain>
    </source>
</reference>
<protein>
    <submittedName>
        <fullName evidence="1">Uncharacterized protein</fullName>
    </submittedName>
</protein>
<organism evidence="1 2">
    <name type="scientific">Trichinella pseudospiralis</name>
    <name type="common">Parasitic roundworm</name>
    <dbReference type="NCBI Taxonomy" id="6337"/>
    <lineage>
        <taxon>Eukaryota</taxon>
        <taxon>Metazoa</taxon>
        <taxon>Ecdysozoa</taxon>
        <taxon>Nematoda</taxon>
        <taxon>Enoplea</taxon>
        <taxon>Dorylaimia</taxon>
        <taxon>Trichinellida</taxon>
        <taxon>Trichinellidae</taxon>
        <taxon>Trichinella</taxon>
    </lineage>
</organism>
<evidence type="ECO:0000313" key="1">
    <source>
        <dbReference type="EMBL" id="KRY99557.1"/>
    </source>
</evidence>
<dbReference type="Proteomes" id="UP000054805">
    <property type="component" value="Unassembled WGS sequence"/>
</dbReference>
<dbReference type="AlphaFoldDB" id="A0A0V1GMT9"/>
<dbReference type="EMBL" id="JYDS01001142">
    <property type="protein sequence ID" value="KRY99557.1"/>
    <property type="molecule type" value="Genomic_DNA"/>
</dbReference>
<proteinExistence type="predicted"/>